<dbReference type="PANTHER" id="PTHR11311">
    <property type="entry name" value="SPONDIN"/>
    <property type="match status" value="1"/>
</dbReference>
<reference evidence="6" key="1">
    <citation type="submission" date="2003-08" db="EMBL/GenBank/DDBJ databases">
        <authorList>
            <person name="Birren B."/>
            <person name="Nusbaum C."/>
            <person name="Abebe A."/>
            <person name="Abouelleil A."/>
            <person name="Adekoya E."/>
            <person name="Ait-zahra M."/>
            <person name="Allen N."/>
            <person name="Allen T."/>
            <person name="An P."/>
            <person name="Anderson M."/>
            <person name="Anderson S."/>
            <person name="Arachchi H."/>
            <person name="Armbruster J."/>
            <person name="Bachantsang P."/>
            <person name="Baldwin J."/>
            <person name="Barry A."/>
            <person name="Bayul T."/>
            <person name="Blitshsteyn B."/>
            <person name="Bloom T."/>
            <person name="Blye J."/>
            <person name="Boguslavskiy L."/>
            <person name="Borowsky M."/>
            <person name="Boukhgalter B."/>
            <person name="Brunache A."/>
            <person name="Butler J."/>
            <person name="Calixte N."/>
            <person name="Calvo S."/>
            <person name="Camarata J."/>
            <person name="Campo K."/>
            <person name="Chang J."/>
            <person name="Cheshatsang Y."/>
            <person name="Citroen M."/>
            <person name="Collymore A."/>
            <person name="Considine T."/>
            <person name="Cook A."/>
            <person name="Cooke P."/>
            <person name="Corum B."/>
            <person name="Cuomo C."/>
            <person name="David R."/>
            <person name="Dawoe T."/>
            <person name="Degray S."/>
            <person name="Dodge S."/>
            <person name="Dooley K."/>
            <person name="Dorje P."/>
            <person name="Dorjee K."/>
            <person name="Dorris L."/>
            <person name="Duffey N."/>
            <person name="Dupes A."/>
            <person name="Elkins T."/>
            <person name="Engels R."/>
            <person name="Erickson J."/>
            <person name="Farina A."/>
            <person name="Faro S."/>
            <person name="Ferreira P."/>
            <person name="Fischer H."/>
            <person name="Fitzgerald M."/>
            <person name="Foley K."/>
            <person name="Gage D."/>
            <person name="Galagan J."/>
            <person name="Gearin G."/>
            <person name="Gnerre S."/>
            <person name="Gnirke A."/>
            <person name="Goyette A."/>
            <person name="Graham J."/>
            <person name="Grandbois E."/>
            <person name="Gyaltsen K."/>
            <person name="Hafez N."/>
            <person name="Hagopian D."/>
            <person name="Hagos B."/>
            <person name="Hall J."/>
            <person name="Hatcher B."/>
            <person name="Heller A."/>
            <person name="Higgins H."/>
            <person name="Honan T."/>
            <person name="Horn A."/>
            <person name="Houde N."/>
            <person name="Hughes L."/>
            <person name="Hulme W."/>
            <person name="Husby E."/>
            <person name="Iliev I."/>
            <person name="Jaffe D."/>
            <person name="Jones C."/>
            <person name="Kamal M."/>
            <person name="Kamat A."/>
            <person name="Kamvysselis M."/>
            <person name="Karlsson E."/>
            <person name="Kells C."/>
            <person name="Kieu A."/>
            <person name="Kisner P."/>
            <person name="Kodira C."/>
            <person name="Kulbokas E."/>
            <person name="Labutti K."/>
            <person name="Lama D."/>
            <person name="Landers T."/>
            <person name="Leger J."/>
            <person name="Levine S."/>
            <person name="Lewis D."/>
            <person name="Lewis T."/>
            <person name="Lindblad-toh K."/>
            <person name="Liu X."/>
            <person name="Lokyitsang T."/>
            <person name="Lokyitsang Y."/>
            <person name="Lucien O."/>
            <person name="Lui A."/>
            <person name="Ma L.J."/>
            <person name="Mabbitt R."/>
            <person name="Macdonald J."/>
            <person name="Maclean C."/>
            <person name="Major J."/>
            <person name="Manning J."/>
            <person name="Marabella R."/>
            <person name="Maru K."/>
            <person name="Matthews C."/>
            <person name="Mauceli E."/>
            <person name="Mccarthy M."/>
            <person name="Mcdonough S."/>
            <person name="Mcghee T."/>
            <person name="Meldrim J."/>
            <person name="Meneus L."/>
            <person name="Mesirov J."/>
            <person name="Mihalev A."/>
            <person name="Mihova T."/>
            <person name="Mikkelsen T."/>
            <person name="Mlenga V."/>
            <person name="Moru K."/>
            <person name="Mozes J."/>
            <person name="Mulrain L."/>
            <person name="Munson G."/>
            <person name="Naylor J."/>
            <person name="Newes C."/>
            <person name="Nguyen C."/>
            <person name="Nguyen N."/>
            <person name="Nguyen T."/>
            <person name="Nicol R."/>
            <person name="Nielsen C."/>
            <person name="Nizzari M."/>
            <person name="Norbu C."/>
            <person name="Norbu N."/>
            <person name="O'donnell P."/>
            <person name="Okoawo O."/>
            <person name="O'leary S."/>
            <person name="Omotosho B."/>
            <person name="O'neill K."/>
            <person name="Osman S."/>
            <person name="Parker S."/>
            <person name="Perrin D."/>
            <person name="Phunkhang P."/>
            <person name="Piqani B."/>
            <person name="Purcell S."/>
            <person name="Rachupka T."/>
            <person name="Ramasamy U."/>
            <person name="Rameau R."/>
            <person name="Ray V."/>
            <person name="Raymond C."/>
            <person name="Retta R."/>
            <person name="Richardson S."/>
            <person name="Rise C."/>
            <person name="Rodriguez J."/>
            <person name="Rogers J."/>
            <person name="Rogov P."/>
            <person name="Rutman M."/>
            <person name="Schupbach R."/>
            <person name="Seaman C."/>
            <person name="Settipalli S."/>
            <person name="Sharpe T."/>
            <person name="Sheridan J."/>
            <person name="Sherpa N."/>
            <person name="Shi J."/>
            <person name="Smirnov S."/>
            <person name="Smith C."/>
            <person name="Sougnez C."/>
            <person name="Spencer B."/>
            <person name="Stalker J."/>
            <person name="Stange-thomann N."/>
            <person name="Stavropoulos S."/>
            <person name="Stetson K."/>
            <person name="Stone C."/>
            <person name="Stone S."/>
            <person name="Stubbs M."/>
            <person name="Talamas J."/>
            <person name="Tchuinga P."/>
            <person name="Tenzing P."/>
            <person name="Tesfaye S."/>
            <person name="Theodore J."/>
            <person name="Thoulutsang Y."/>
            <person name="Topham K."/>
            <person name="Towey S."/>
            <person name="Tsamla T."/>
            <person name="Tsomo N."/>
            <person name="Vallee D."/>
            <person name="Vassiliev H."/>
            <person name="Venkataraman V."/>
            <person name="Vinson J."/>
            <person name="Vo A."/>
            <person name="Wade C."/>
            <person name="Wang S."/>
            <person name="Wangchuk T."/>
            <person name="Wangdi T."/>
            <person name="Whittaker C."/>
            <person name="Wilkinson J."/>
            <person name="Wu Y."/>
            <person name="Wyman D."/>
            <person name="Yadav S."/>
            <person name="Yang S."/>
            <person name="Yang X."/>
            <person name="Yeager S."/>
            <person name="Yee E."/>
            <person name="Young G."/>
            <person name="Zainoun J."/>
            <person name="Zembeck L."/>
            <person name="Zimmer A."/>
            <person name="Zody M."/>
            <person name="Lander E."/>
        </authorList>
    </citation>
    <scope>NUCLEOTIDE SEQUENCE [LARGE SCALE GENOMIC DNA]</scope>
</reference>
<organism evidence="5 6">
    <name type="scientific">Ciona savignyi</name>
    <name type="common">Pacific transparent sea squirt</name>
    <dbReference type="NCBI Taxonomy" id="51511"/>
    <lineage>
        <taxon>Eukaryota</taxon>
        <taxon>Metazoa</taxon>
        <taxon>Chordata</taxon>
        <taxon>Tunicata</taxon>
        <taxon>Ascidiacea</taxon>
        <taxon>Phlebobranchia</taxon>
        <taxon>Cionidae</taxon>
        <taxon>Ciona</taxon>
    </lineage>
</organism>
<dbReference type="FunFam" id="2.20.100.10:FF:000019">
    <property type="entry name" value="Thrombospondin type 1 domain containing 7A"/>
    <property type="match status" value="1"/>
</dbReference>
<dbReference type="Gene3D" id="6.20.200.20">
    <property type="match status" value="1"/>
</dbReference>
<keyword evidence="1" id="KW-0732">Signal</keyword>
<dbReference type="PROSITE" id="PS50184">
    <property type="entry name" value="VWFC_2"/>
    <property type="match status" value="1"/>
</dbReference>
<dbReference type="Ensembl" id="ENSCSAVT00000004083.1">
    <property type="protein sequence ID" value="ENSCSAVP00000004023.1"/>
    <property type="gene ID" value="ENSCSAVG00000002379.1"/>
</dbReference>
<name>H2YFC5_CIOSA</name>
<keyword evidence="6" id="KW-1185">Reference proteome</keyword>
<dbReference type="InterPro" id="IPR044004">
    <property type="entry name" value="TSP1_spondin_dom"/>
</dbReference>
<dbReference type="InterPro" id="IPR036383">
    <property type="entry name" value="TSP1_rpt_sf"/>
</dbReference>
<evidence type="ECO:0000256" key="2">
    <source>
        <dbReference type="ARBA" id="ARBA00023157"/>
    </source>
</evidence>
<dbReference type="PANTHER" id="PTHR11311:SF30">
    <property type="entry name" value="SPONDIN-LIKE TSP1 DOMAIN-CONTAINING PROTEIN"/>
    <property type="match status" value="1"/>
</dbReference>
<dbReference type="PROSITE" id="PS50092">
    <property type="entry name" value="TSP1"/>
    <property type="match status" value="1"/>
</dbReference>
<reference evidence="5" key="2">
    <citation type="submission" date="2025-08" db="UniProtKB">
        <authorList>
            <consortium name="Ensembl"/>
        </authorList>
    </citation>
    <scope>IDENTIFICATION</scope>
</reference>
<protein>
    <recommendedName>
        <fullName evidence="4">VWFC domain-containing protein</fullName>
    </recommendedName>
</protein>
<keyword evidence="3" id="KW-0325">Glycoprotein</keyword>
<dbReference type="Gene3D" id="2.20.100.10">
    <property type="entry name" value="Thrombospondin type-1 (TSP1) repeat"/>
    <property type="match status" value="1"/>
</dbReference>
<evidence type="ECO:0000259" key="4">
    <source>
        <dbReference type="PROSITE" id="PS50184"/>
    </source>
</evidence>
<dbReference type="InterPro" id="IPR001007">
    <property type="entry name" value="VWF_dom"/>
</dbReference>
<evidence type="ECO:0000256" key="1">
    <source>
        <dbReference type="ARBA" id="ARBA00022729"/>
    </source>
</evidence>
<reference evidence="5" key="3">
    <citation type="submission" date="2025-09" db="UniProtKB">
        <authorList>
            <consortium name="Ensembl"/>
        </authorList>
    </citation>
    <scope>IDENTIFICATION</scope>
</reference>
<evidence type="ECO:0000313" key="5">
    <source>
        <dbReference type="Ensembl" id="ENSCSAVP00000004023.1"/>
    </source>
</evidence>
<evidence type="ECO:0000256" key="3">
    <source>
        <dbReference type="ARBA" id="ARBA00023180"/>
    </source>
</evidence>
<keyword evidence="2" id="KW-1015">Disulfide bond</keyword>
<dbReference type="InterPro" id="IPR051418">
    <property type="entry name" value="Spondin/Thrombospondin_T1"/>
</dbReference>
<dbReference type="Pfam" id="PF23334">
    <property type="entry name" value="VWC2L_2nd"/>
    <property type="match status" value="1"/>
</dbReference>
<sequence length="151" mass="16953">AINSGCKLLQELKECHGHNCTGFSVNCKVTRWSPWTPCSATCGEDAAKSRHRSVVRLPSAGGRPCPHLTVSKRCRLQPCISMRSFQLSRPSHACRSDDGRTHYAENERWSPEECVSCVCTNSMKVCNREFCTKPQCENPVKYPGFCCMFCE</sequence>
<feature type="domain" description="VWFC" evidence="4">
    <location>
        <begin position="92"/>
        <end position="151"/>
    </location>
</feature>
<proteinExistence type="predicted"/>
<dbReference type="GO" id="GO:0005886">
    <property type="term" value="C:plasma membrane"/>
    <property type="evidence" value="ECO:0007669"/>
    <property type="project" value="TreeGrafter"/>
</dbReference>
<dbReference type="GO" id="GO:0030036">
    <property type="term" value="P:actin cytoskeleton organization"/>
    <property type="evidence" value="ECO:0007669"/>
    <property type="project" value="TreeGrafter"/>
</dbReference>
<dbReference type="SUPFAM" id="SSF82895">
    <property type="entry name" value="TSP-1 type 1 repeat"/>
    <property type="match status" value="1"/>
</dbReference>
<dbReference type="GeneTree" id="ENSGT00940000175252"/>
<evidence type="ECO:0000313" key="6">
    <source>
        <dbReference type="Proteomes" id="UP000007875"/>
    </source>
</evidence>
<dbReference type="InterPro" id="IPR000884">
    <property type="entry name" value="TSP1_rpt"/>
</dbReference>
<dbReference type="SUPFAM" id="SSF57603">
    <property type="entry name" value="FnI-like domain"/>
    <property type="match status" value="1"/>
</dbReference>
<dbReference type="AlphaFoldDB" id="H2YFC5"/>
<dbReference type="SMART" id="SM00209">
    <property type="entry name" value="TSP1"/>
    <property type="match status" value="1"/>
</dbReference>
<dbReference type="HOGENOM" id="CLU_1735534_0_0_1"/>
<dbReference type="Pfam" id="PF19028">
    <property type="entry name" value="TSP1_spondin"/>
    <property type="match status" value="1"/>
</dbReference>
<dbReference type="Proteomes" id="UP000007875">
    <property type="component" value="Unassembled WGS sequence"/>
</dbReference>
<accession>H2YFC5</accession>